<dbReference type="SUPFAM" id="SSF51430">
    <property type="entry name" value="NAD(P)-linked oxidoreductase"/>
    <property type="match status" value="1"/>
</dbReference>
<dbReference type="Pfam" id="PF00248">
    <property type="entry name" value="Aldo_ket_red"/>
    <property type="match status" value="1"/>
</dbReference>
<dbReference type="InterPro" id="IPR023210">
    <property type="entry name" value="NADP_OxRdtase_dom"/>
</dbReference>
<evidence type="ECO:0000313" key="4">
    <source>
        <dbReference type="EMBL" id="MFI6498042.1"/>
    </source>
</evidence>
<accession>A0ABW7YQ49</accession>
<feature type="domain" description="NADP-dependent oxidoreductase" evidence="3">
    <location>
        <begin position="3"/>
        <end position="300"/>
    </location>
</feature>
<keyword evidence="5" id="KW-1185">Reference proteome</keyword>
<dbReference type="RefSeq" id="WP_397081302.1">
    <property type="nucleotide sequence ID" value="NZ_JBITGY010000003.1"/>
</dbReference>
<reference evidence="4 5" key="1">
    <citation type="submission" date="2024-10" db="EMBL/GenBank/DDBJ databases">
        <title>The Natural Products Discovery Center: Release of the First 8490 Sequenced Strains for Exploring Actinobacteria Biosynthetic Diversity.</title>
        <authorList>
            <person name="Kalkreuter E."/>
            <person name="Kautsar S.A."/>
            <person name="Yang D."/>
            <person name="Bader C.D."/>
            <person name="Teijaro C.N."/>
            <person name="Fluegel L."/>
            <person name="Davis C.M."/>
            <person name="Simpson J.R."/>
            <person name="Lauterbach L."/>
            <person name="Steele A.D."/>
            <person name="Gui C."/>
            <person name="Meng S."/>
            <person name="Li G."/>
            <person name="Viehrig K."/>
            <person name="Ye F."/>
            <person name="Su P."/>
            <person name="Kiefer A.F."/>
            <person name="Nichols A."/>
            <person name="Cepeda A.J."/>
            <person name="Yan W."/>
            <person name="Fan B."/>
            <person name="Jiang Y."/>
            <person name="Adhikari A."/>
            <person name="Zheng C.-J."/>
            <person name="Schuster L."/>
            <person name="Cowan T.M."/>
            <person name="Smanski M.J."/>
            <person name="Chevrette M.G."/>
            <person name="De Carvalho L.P.S."/>
            <person name="Shen B."/>
        </authorList>
    </citation>
    <scope>NUCLEOTIDE SEQUENCE [LARGE SCALE GENOMIC DNA]</scope>
    <source>
        <strain evidence="4 5">NPDC050545</strain>
    </source>
</reference>
<dbReference type="EMBL" id="JBITGY010000003">
    <property type="protein sequence ID" value="MFI6498042.1"/>
    <property type="molecule type" value="Genomic_DNA"/>
</dbReference>
<name>A0ABW7YQ49_9ACTN</name>
<evidence type="ECO:0000313" key="5">
    <source>
        <dbReference type="Proteomes" id="UP001612741"/>
    </source>
</evidence>
<dbReference type="InterPro" id="IPR050523">
    <property type="entry name" value="AKR_Detox_Biosynth"/>
</dbReference>
<gene>
    <name evidence="4" type="ORF">ACIBG2_11680</name>
</gene>
<evidence type="ECO:0000256" key="2">
    <source>
        <dbReference type="SAM" id="MobiDB-lite"/>
    </source>
</evidence>
<evidence type="ECO:0000259" key="3">
    <source>
        <dbReference type="Pfam" id="PF00248"/>
    </source>
</evidence>
<protein>
    <submittedName>
        <fullName evidence="4">Aldo/keto reductase</fullName>
    </submittedName>
</protein>
<dbReference type="InterPro" id="IPR020471">
    <property type="entry name" value="AKR"/>
</dbReference>
<dbReference type="PRINTS" id="PR00069">
    <property type="entry name" value="ALDKETRDTASE"/>
</dbReference>
<comment type="caution">
    <text evidence="4">The sequence shown here is derived from an EMBL/GenBank/DDBJ whole genome shotgun (WGS) entry which is preliminary data.</text>
</comment>
<organism evidence="4 5">
    <name type="scientific">Nonomuraea typhae</name>
    <dbReference type="NCBI Taxonomy" id="2603600"/>
    <lineage>
        <taxon>Bacteria</taxon>
        <taxon>Bacillati</taxon>
        <taxon>Actinomycetota</taxon>
        <taxon>Actinomycetes</taxon>
        <taxon>Streptosporangiales</taxon>
        <taxon>Streptosporangiaceae</taxon>
        <taxon>Nonomuraea</taxon>
    </lineage>
</organism>
<keyword evidence="1" id="KW-0560">Oxidoreductase</keyword>
<feature type="region of interest" description="Disordered" evidence="2">
    <location>
        <begin position="302"/>
        <end position="326"/>
    </location>
</feature>
<dbReference type="Gene3D" id="3.20.20.100">
    <property type="entry name" value="NADP-dependent oxidoreductase domain"/>
    <property type="match status" value="1"/>
</dbReference>
<proteinExistence type="predicted"/>
<dbReference type="InterPro" id="IPR036812">
    <property type="entry name" value="NAD(P)_OxRdtase_dom_sf"/>
</dbReference>
<dbReference type="PANTHER" id="PTHR43364">
    <property type="entry name" value="NADH-SPECIFIC METHYLGLYOXAL REDUCTASE-RELATED"/>
    <property type="match status" value="1"/>
</dbReference>
<evidence type="ECO:0000256" key="1">
    <source>
        <dbReference type="ARBA" id="ARBA00023002"/>
    </source>
</evidence>
<dbReference type="PANTHER" id="PTHR43364:SF4">
    <property type="entry name" value="NAD(P)-LINKED OXIDOREDUCTASE SUPERFAMILY PROTEIN"/>
    <property type="match status" value="1"/>
</dbReference>
<sequence>MMFGAWGQTDGRAAIPILHAALDAGINVVDTADVYSWGGSEEIIGKALAGRRDDVVLATKFHYPMDPGLGPGDEAPNRSGNSRRWIMRAIDNSLRRLGTDYIDLYQVHRPDPSTDVEETLSALSDLVRAGKVRAIGTSTFPAEQIVEAQWAAERRGLVRPRSEQPPYSILNRAAEAAVLPTCQKYELGVMTWSPLSEGWLAGKYQGRIDMSGGRQRAHRDSFDLALPGNTAKREAVGRLTKLAAEAGCSLVHLALAFAAAHPAVTSVIIGPRTMEQLDDLLAAAAVRLGDDVLDRVDEIVPPGTTLNNTDMHHTPPALADPRARRR</sequence>
<dbReference type="Proteomes" id="UP001612741">
    <property type="component" value="Unassembled WGS sequence"/>
</dbReference>